<proteinExistence type="inferred from homology"/>
<protein>
    <recommendedName>
        <fullName evidence="4 5">Flagellar hook-basal body complex protein FliE</fullName>
    </recommendedName>
</protein>
<evidence type="ECO:0000256" key="5">
    <source>
        <dbReference type="NCBIfam" id="TIGR00205"/>
    </source>
</evidence>
<accession>A0AAW8U2D9</accession>
<dbReference type="InterPro" id="IPR001624">
    <property type="entry name" value="FliE"/>
</dbReference>
<keyword evidence="6" id="KW-0966">Cell projection</keyword>
<dbReference type="PANTHER" id="PTHR34653">
    <property type="match status" value="1"/>
</dbReference>
<comment type="caution">
    <text evidence="6">The sequence shown here is derived from an EMBL/GenBank/DDBJ whole genome shotgun (WGS) entry which is preliminary data.</text>
</comment>
<reference evidence="6" key="1">
    <citation type="submission" date="2023-03" db="EMBL/GenBank/DDBJ databases">
        <authorList>
            <person name="Shen W."/>
            <person name="Cai J."/>
        </authorList>
    </citation>
    <scope>NUCLEOTIDE SEQUENCE</scope>
    <source>
        <strain evidence="6">P96-3</strain>
    </source>
</reference>
<dbReference type="EMBL" id="JARQBZ010000009">
    <property type="protein sequence ID" value="MDT2833688.1"/>
    <property type="molecule type" value="Genomic_DNA"/>
</dbReference>
<dbReference type="NCBIfam" id="TIGR00205">
    <property type="entry name" value="fliE"/>
    <property type="match status" value="1"/>
</dbReference>
<dbReference type="RefSeq" id="WP_311985167.1">
    <property type="nucleotide sequence ID" value="NZ_JARQBZ010000009.1"/>
</dbReference>
<evidence type="ECO:0000313" key="6">
    <source>
        <dbReference type="EMBL" id="MDT2833688.1"/>
    </source>
</evidence>
<dbReference type="GO" id="GO:0071973">
    <property type="term" value="P:bacterial-type flagellum-dependent cell motility"/>
    <property type="evidence" value="ECO:0007669"/>
    <property type="project" value="InterPro"/>
</dbReference>
<organism evidence="6 7">
    <name type="scientific">Vagococcus carniphilus</name>
    <dbReference type="NCBI Taxonomy" id="218144"/>
    <lineage>
        <taxon>Bacteria</taxon>
        <taxon>Bacillati</taxon>
        <taxon>Bacillota</taxon>
        <taxon>Bacilli</taxon>
        <taxon>Lactobacillales</taxon>
        <taxon>Enterococcaceae</taxon>
        <taxon>Vagococcus</taxon>
    </lineage>
</organism>
<gene>
    <name evidence="4 6" type="primary">fliE</name>
    <name evidence="6" type="ORF">P7H70_06430</name>
</gene>
<evidence type="ECO:0000256" key="1">
    <source>
        <dbReference type="ARBA" id="ARBA00004117"/>
    </source>
</evidence>
<dbReference type="PRINTS" id="PR01006">
    <property type="entry name" value="FLGHOOKFLIE"/>
</dbReference>
<name>A0AAW8U2D9_9ENTE</name>
<comment type="subcellular location">
    <subcellularLocation>
        <location evidence="1 4">Bacterial flagellum basal body</location>
    </subcellularLocation>
</comment>
<dbReference type="GO" id="GO:0003774">
    <property type="term" value="F:cytoskeletal motor activity"/>
    <property type="evidence" value="ECO:0007669"/>
    <property type="project" value="InterPro"/>
</dbReference>
<dbReference type="GO" id="GO:0005198">
    <property type="term" value="F:structural molecule activity"/>
    <property type="evidence" value="ECO:0007669"/>
    <property type="project" value="UniProtKB-UniRule"/>
</dbReference>
<dbReference type="AlphaFoldDB" id="A0AAW8U2D9"/>
<evidence type="ECO:0000256" key="4">
    <source>
        <dbReference type="HAMAP-Rule" id="MF_00724"/>
    </source>
</evidence>
<keyword evidence="3 4" id="KW-0975">Bacterial flagellum</keyword>
<evidence type="ECO:0000256" key="2">
    <source>
        <dbReference type="ARBA" id="ARBA00009272"/>
    </source>
</evidence>
<dbReference type="Pfam" id="PF02049">
    <property type="entry name" value="FliE"/>
    <property type="match status" value="1"/>
</dbReference>
<sequence length="109" mass="12242">MNVSTENINLIKDYQKQLKAELITSKDTENSENSDKTKEFSSLLTEAIDNVDTVVSKSNENVPKLITGDLDNIHSAMIDMSTSQIVLQSAVQVRNKCIEAYNDIKNMQF</sequence>
<dbReference type="GO" id="GO:0009425">
    <property type="term" value="C:bacterial-type flagellum basal body"/>
    <property type="evidence" value="ECO:0007669"/>
    <property type="project" value="UniProtKB-SubCell"/>
</dbReference>
<keyword evidence="6" id="KW-0282">Flagellum</keyword>
<keyword evidence="6" id="KW-0969">Cilium</keyword>
<evidence type="ECO:0000313" key="7">
    <source>
        <dbReference type="Proteomes" id="UP001268577"/>
    </source>
</evidence>
<dbReference type="HAMAP" id="MF_00724">
    <property type="entry name" value="FliE"/>
    <property type="match status" value="1"/>
</dbReference>
<evidence type="ECO:0000256" key="3">
    <source>
        <dbReference type="ARBA" id="ARBA00023143"/>
    </source>
</evidence>
<dbReference type="Proteomes" id="UP001268577">
    <property type="component" value="Unassembled WGS sequence"/>
</dbReference>
<comment type="similarity">
    <text evidence="2 4">Belongs to the FliE family.</text>
</comment>
<dbReference type="PANTHER" id="PTHR34653:SF1">
    <property type="entry name" value="FLAGELLAR HOOK-BASAL BODY COMPLEX PROTEIN FLIE"/>
    <property type="match status" value="1"/>
</dbReference>